<dbReference type="EMBL" id="UHEN01000001">
    <property type="protein sequence ID" value="SUN07633.1"/>
    <property type="molecule type" value="Genomic_DNA"/>
</dbReference>
<evidence type="ECO:0000313" key="4">
    <source>
        <dbReference type="Proteomes" id="UP000255213"/>
    </source>
</evidence>
<dbReference type="GO" id="GO:0005840">
    <property type="term" value="C:ribosome"/>
    <property type="evidence" value="ECO:0007669"/>
    <property type="project" value="UniProtKB-KW"/>
</dbReference>
<gene>
    <name evidence="2" type="primary">rpsP_1</name>
    <name evidence="1" type="ORF">BU200_00685</name>
    <name evidence="2" type="ORF">NCTC12957_01304</name>
</gene>
<dbReference type="AlphaFoldDB" id="A0A1Q8EG08"/>
<dbReference type="Pfam" id="PF15507">
    <property type="entry name" value="DUF4649"/>
    <property type="match status" value="1"/>
</dbReference>
<accession>A0A1Q8EG08</accession>
<dbReference type="OrthoDB" id="2224402at2"/>
<protein>
    <submittedName>
        <fullName evidence="2">30S ribosomal protein S16</fullName>
    </submittedName>
    <submittedName>
        <fullName evidence="1">DUF4649 domain-containing protein</fullName>
    </submittedName>
</protein>
<keyword evidence="2" id="KW-0687">Ribonucleoprotein</keyword>
<sequence>MIELRYQDSYQQIRSQKFENFDALLLAFSGCVTIPDYLKVISLTQDGQDLGYQGVIGDLYQYLQRINPKNSQ</sequence>
<proteinExistence type="predicted"/>
<evidence type="ECO:0000313" key="1">
    <source>
        <dbReference type="EMBL" id="OLF50733.1"/>
    </source>
</evidence>
<organism evidence="1 3">
    <name type="scientific">Streptococcus acidominimus</name>
    <dbReference type="NCBI Taxonomy" id="1326"/>
    <lineage>
        <taxon>Bacteria</taxon>
        <taxon>Bacillati</taxon>
        <taxon>Bacillota</taxon>
        <taxon>Bacilli</taxon>
        <taxon>Lactobacillales</taxon>
        <taxon>Streptococcaceae</taxon>
        <taxon>Streptococcus</taxon>
    </lineage>
</organism>
<dbReference type="Proteomes" id="UP000255213">
    <property type="component" value="Unassembled WGS sequence"/>
</dbReference>
<reference evidence="2 4" key="3">
    <citation type="submission" date="2018-06" db="EMBL/GenBank/DDBJ databases">
        <authorList>
            <consortium name="Pathogen Informatics"/>
            <person name="Doyle S."/>
        </authorList>
    </citation>
    <scope>NUCLEOTIDE SEQUENCE [LARGE SCALE GENOMIC DNA]</scope>
    <source>
        <strain evidence="2 4">NCTC12957</strain>
    </source>
</reference>
<reference evidence="1" key="1">
    <citation type="submission" date="2016-12" db="EMBL/GenBank/DDBJ databases">
        <authorList>
            <person name="Song W.-J."/>
            <person name="Kurnit D.M."/>
        </authorList>
    </citation>
    <scope>NUCLEOTIDE SEQUENCE [LARGE SCALE GENOMIC DNA]</scope>
    <source>
        <strain evidence="1">ATCC 51725</strain>
    </source>
</reference>
<dbReference type="RefSeq" id="WP_075098316.1">
    <property type="nucleotide sequence ID" value="NZ_MSJL01000002.1"/>
</dbReference>
<name>A0A1Q8EG08_STRAI</name>
<dbReference type="Gene3D" id="3.30.1490.390">
    <property type="match status" value="1"/>
</dbReference>
<dbReference type="EMBL" id="MSJL01000002">
    <property type="protein sequence ID" value="OLF50733.1"/>
    <property type="molecule type" value="Genomic_DNA"/>
</dbReference>
<evidence type="ECO:0000313" key="2">
    <source>
        <dbReference type="EMBL" id="SUN07633.1"/>
    </source>
</evidence>
<keyword evidence="3" id="KW-1185">Reference proteome</keyword>
<dbReference type="Proteomes" id="UP000186437">
    <property type="component" value="Unassembled WGS sequence"/>
</dbReference>
<keyword evidence="2" id="KW-0689">Ribosomal protein</keyword>
<reference evidence="3" key="2">
    <citation type="submission" date="2016-12" db="EMBL/GenBank/DDBJ databases">
        <authorList>
            <person name="Gulvik C.A."/>
        </authorList>
    </citation>
    <scope>NUCLEOTIDE SEQUENCE [LARGE SCALE GENOMIC DNA]</scope>
    <source>
        <strain evidence="3">ATCC 51725</strain>
    </source>
</reference>
<dbReference type="InterPro" id="IPR027879">
    <property type="entry name" value="DUF4649"/>
</dbReference>
<evidence type="ECO:0000313" key="3">
    <source>
        <dbReference type="Proteomes" id="UP000186437"/>
    </source>
</evidence>